<gene>
    <name evidence="2" type="ordered locus">WS0858</name>
</gene>
<keyword evidence="3" id="KW-1185">Reference proteome</keyword>
<dbReference type="SUPFAM" id="SSF46955">
    <property type="entry name" value="Putative DNA-binding domain"/>
    <property type="match status" value="1"/>
</dbReference>
<organism evidence="3">
    <name type="scientific">Wolinella succinogenes (strain ATCC 29543 / DSM 1740 / CCUG 13145 / JCM 31913 / LMG 7466 / NCTC 11488 / FDC 602W)</name>
    <name type="common">Vibrio succinogenes</name>
    <dbReference type="NCBI Taxonomy" id="273121"/>
    <lineage>
        <taxon>Bacteria</taxon>
        <taxon>Pseudomonadati</taxon>
        <taxon>Campylobacterota</taxon>
        <taxon>Epsilonproteobacteria</taxon>
        <taxon>Campylobacterales</taxon>
        <taxon>Helicobacteraceae</taxon>
        <taxon>Wolinella</taxon>
    </lineage>
</organism>
<dbReference type="AlphaFoldDB" id="Q7MS23"/>
<dbReference type="GO" id="GO:0006355">
    <property type="term" value="P:regulation of DNA-templated transcription"/>
    <property type="evidence" value="ECO:0007669"/>
    <property type="project" value="InterPro"/>
</dbReference>
<protein>
    <recommendedName>
        <fullName evidence="1">HTH merR-type domain-containing protein</fullName>
    </recommendedName>
</protein>
<dbReference type="InterPro" id="IPR009061">
    <property type="entry name" value="DNA-bd_dom_put_sf"/>
</dbReference>
<dbReference type="STRING" id="273121.WS0858"/>
<dbReference type="EMBL" id="BX571659">
    <property type="protein sequence ID" value="CAE09967.1"/>
    <property type="molecule type" value="Genomic_DNA"/>
</dbReference>
<dbReference type="Gene3D" id="1.10.1660.10">
    <property type="match status" value="1"/>
</dbReference>
<dbReference type="GO" id="GO:0003677">
    <property type="term" value="F:DNA binding"/>
    <property type="evidence" value="ECO:0007669"/>
    <property type="project" value="InterPro"/>
</dbReference>
<dbReference type="Pfam" id="PF13411">
    <property type="entry name" value="MerR_1"/>
    <property type="match status" value="1"/>
</dbReference>
<evidence type="ECO:0000313" key="3">
    <source>
        <dbReference type="Proteomes" id="UP000000422"/>
    </source>
</evidence>
<dbReference type="eggNOG" id="COG0789">
    <property type="taxonomic scope" value="Bacteria"/>
</dbReference>
<proteinExistence type="predicted"/>
<dbReference type="InterPro" id="IPR000551">
    <property type="entry name" value="MerR-type_HTH_dom"/>
</dbReference>
<name>Q7MS23_WOLSU</name>
<evidence type="ECO:0000313" key="2">
    <source>
        <dbReference type="EMBL" id="CAE09967.1"/>
    </source>
</evidence>
<sequence length="100" mass="11629">MSAVAEILKTKPRTMRMYEERGLLPGGHEKEKKLYSLEEIDRIMLVHYLATHERINANGIRFILKLLDWGITQEAKEALFKEAQELIEKESMAEIKEGDL</sequence>
<dbReference type="KEGG" id="wsu:WS0858"/>
<reference evidence="2 3" key="1">
    <citation type="journal article" date="2003" name="Proc. Natl. Acad. Sci. U.S.A.">
        <title>Complete genome sequence and analysis of Wolinella succinogenes.</title>
        <authorList>
            <person name="Baar C."/>
            <person name="Eppinger M."/>
            <person name="Raddatz G."/>
            <person name="Simon JM."/>
            <person name="Lanz C."/>
            <person name="Klimmek O."/>
            <person name="Nandakumar R."/>
            <person name="Gross R."/>
            <person name="Rosinus A."/>
            <person name="Keller H."/>
            <person name="Jagtap P."/>
            <person name="Linke B."/>
            <person name="Meyer F."/>
            <person name="Lederer H."/>
            <person name="Schuster S.C."/>
        </authorList>
    </citation>
    <scope>NUCLEOTIDE SEQUENCE [LARGE SCALE GENOMIC DNA]</scope>
    <source>
        <strain evidence="3">ATCC 29543 / DSM 1740 / CCUG 13145 / JCM 31913 / LMG 7466 / NCTC 11488 / FDC 602W</strain>
    </source>
</reference>
<dbReference type="HOGENOM" id="CLU_2128290_0_0_7"/>
<dbReference type="Proteomes" id="UP000000422">
    <property type="component" value="Chromosome"/>
</dbReference>
<feature type="domain" description="HTH merR-type" evidence="1">
    <location>
        <begin position="1"/>
        <end position="64"/>
    </location>
</feature>
<evidence type="ECO:0000259" key="1">
    <source>
        <dbReference type="Pfam" id="PF13411"/>
    </source>
</evidence>
<accession>Q7MS23</accession>